<dbReference type="RefSeq" id="WP_045064875.1">
    <property type="nucleotide sequence ID" value="NZ_CP131599.1"/>
</dbReference>
<dbReference type="GO" id="GO:0005737">
    <property type="term" value="C:cytoplasm"/>
    <property type="evidence" value="ECO:0007669"/>
    <property type="project" value="UniProtKB-SubCell"/>
</dbReference>
<evidence type="ECO:0000313" key="17">
    <source>
        <dbReference type="Proteomes" id="UP000241566"/>
    </source>
</evidence>
<evidence type="ECO:0000259" key="13">
    <source>
        <dbReference type="Pfam" id="PF02737"/>
    </source>
</evidence>
<feature type="binding site" evidence="11">
    <location>
        <position position="122"/>
    </location>
    <ligand>
        <name>NAD(+)</name>
        <dbReference type="ChEBI" id="CHEBI:57540"/>
    </ligand>
</feature>
<feature type="binding site" evidence="11">
    <location>
        <position position="275"/>
    </location>
    <ligand>
        <name>NAD(+)</name>
        <dbReference type="ChEBI" id="CHEBI:57540"/>
    </ligand>
</feature>
<evidence type="ECO:0000313" key="15">
    <source>
        <dbReference type="EMBL" id="PSV86704.1"/>
    </source>
</evidence>
<dbReference type="SUPFAM" id="SSF48179">
    <property type="entry name" value="6-phosphogluconate dehydrogenase C-terminal domain-like"/>
    <property type="match status" value="1"/>
</dbReference>
<feature type="binding site" evidence="11">
    <location>
        <position position="100"/>
    </location>
    <ligand>
        <name>NAD(+)</name>
        <dbReference type="ChEBI" id="CHEBI:57540"/>
    </ligand>
</feature>
<keyword evidence="7 11" id="KW-0520">NAD</keyword>
<dbReference type="InterPro" id="IPR006108">
    <property type="entry name" value="3HC_DH_C"/>
</dbReference>
<dbReference type="InterPro" id="IPR036291">
    <property type="entry name" value="NAD(P)-bd_dom_sf"/>
</dbReference>
<keyword evidence="6" id="KW-0560">Oxidoreductase</keyword>
<evidence type="ECO:0000256" key="3">
    <source>
        <dbReference type="ARBA" id="ARBA00011738"/>
    </source>
</evidence>
<gene>
    <name evidence="15" type="ORF">CTM89_20845</name>
    <name evidence="14" type="ORF">CTM94_21025</name>
</gene>
<dbReference type="GO" id="GO:0070403">
    <property type="term" value="F:NAD+ binding"/>
    <property type="evidence" value="ECO:0007669"/>
    <property type="project" value="InterPro"/>
</dbReference>
<dbReference type="EMBL" id="PYOI01000069">
    <property type="protein sequence ID" value="PSV75279.1"/>
    <property type="molecule type" value="Genomic_DNA"/>
</dbReference>
<organism evidence="15 16">
    <name type="scientific">Photobacterium leiognathi</name>
    <dbReference type="NCBI Taxonomy" id="553611"/>
    <lineage>
        <taxon>Bacteria</taxon>
        <taxon>Pseudomonadati</taxon>
        <taxon>Pseudomonadota</taxon>
        <taxon>Gammaproteobacteria</taxon>
        <taxon>Vibrionales</taxon>
        <taxon>Vibrionaceae</taxon>
        <taxon>Photobacterium</taxon>
    </lineage>
</organism>
<feature type="binding site" evidence="11">
    <location>
        <begin position="13"/>
        <end position="18"/>
    </location>
    <ligand>
        <name>NAD(+)</name>
        <dbReference type="ChEBI" id="CHEBI:57540"/>
    </ligand>
</feature>
<accession>A0A2T3M485</accession>
<keyword evidence="5" id="KW-0597">Phosphoprotein</keyword>
<dbReference type="Gene3D" id="3.40.50.720">
    <property type="entry name" value="NAD(P)-binding Rossmann-like Domain"/>
    <property type="match status" value="1"/>
</dbReference>
<evidence type="ECO:0000256" key="8">
    <source>
        <dbReference type="ARBA" id="ARBA00038962"/>
    </source>
</evidence>
<evidence type="ECO:0000256" key="11">
    <source>
        <dbReference type="PIRSR" id="PIRSR000105-2"/>
    </source>
</evidence>
<dbReference type="InterPro" id="IPR006176">
    <property type="entry name" value="3-OHacyl-CoA_DH_NAD-bd"/>
</dbReference>
<feature type="binding site" evidence="11">
    <location>
        <position position="95"/>
    </location>
    <ligand>
        <name>NAD(+)</name>
        <dbReference type="ChEBI" id="CHEBI:57540"/>
    </ligand>
</feature>
<evidence type="ECO:0000259" key="12">
    <source>
        <dbReference type="Pfam" id="PF00725"/>
    </source>
</evidence>
<dbReference type="AlphaFoldDB" id="A0A2T3M485"/>
<evidence type="ECO:0000256" key="6">
    <source>
        <dbReference type="ARBA" id="ARBA00023002"/>
    </source>
</evidence>
<feature type="binding site" evidence="11">
    <location>
        <position position="36"/>
    </location>
    <ligand>
        <name>NAD(+)</name>
        <dbReference type="ChEBI" id="CHEBI:57540"/>
    </ligand>
</feature>
<dbReference type="GO" id="GO:0006631">
    <property type="term" value="P:fatty acid metabolic process"/>
    <property type="evidence" value="ECO:0007669"/>
    <property type="project" value="InterPro"/>
</dbReference>
<proteinExistence type="inferred from homology"/>
<dbReference type="SUPFAM" id="SSF51735">
    <property type="entry name" value="NAD(P)-binding Rossmann-fold domains"/>
    <property type="match status" value="1"/>
</dbReference>
<evidence type="ECO:0000256" key="10">
    <source>
        <dbReference type="PIRSR" id="PIRSR000105-1"/>
    </source>
</evidence>
<keyword evidence="4" id="KW-0963">Cytoplasm</keyword>
<dbReference type="InterPro" id="IPR008927">
    <property type="entry name" value="6-PGluconate_DH-like_C_sf"/>
</dbReference>
<feature type="site" description="Important for catalytic activity" evidence="10">
    <location>
        <position position="143"/>
    </location>
</feature>
<feature type="domain" description="3-hydroxyacyl-CoA dehydrogenase NAD binding" evidence="13">
    <location>
        <begin position="8"/>
        <end position="187"/>
    </location>
</feature>
<dbReference type="InterPro" id="IPR006180">
    <property type="entry name" value="3-OHacyl-CoA_DH_CS"/>
</dbReference>
<dbReference type="Proteomes" id="UP000240410">
    <property type="component" value="Unassembled WGS sequence"/>
</dbReference>
<comment type="similarity">
    <text evidence="2">Belongs to the 3-hydroxyacyl-CoA dehydrogenase family.</text>
</comment>
<dbReference type="Proteomes" id="UP000241566">
    <property type="component" value="Unassembled WGS sequence"/>
</dbReference>
<dbReference type="EC" id="1.1.1.45" evidence="8"/>
<dbReference type="PANTHER" id="PTHR48075:SF1">
    <property type="entry name" value="LAMBDA-CRYSTALLIN HOMOLOG"/>
    <property type="match status" value="1"/>
</dbReference>
<dbReference type="PIRSF" id="PIRSF000105">
    <property type="entry name" value="HCDH"/>
    <property type="match status" value="1"/>
</dbReference>
<comment type="subunit">
    <text evidence="3">Homodimer.</text>
</comment>
<dbReference type="PROSITE" id="PS00067">
    <property type="entry name" value="3HCDH"/>
    <property type="match status" value="1"/>
</dbReference>
<dbReference type="Pfam" id="PF00725">
    <property type="entry name" value="3HCDH"/>
    <property type="match status" value="1"/>
</dbReference>
<protein>
    <recommendedName>
        <fullName evidence="9">L-gulonate 3-dehydrogenase</fullName>
        <ecNumber evidence="8">1.1.1.45</ecNumber>
    </recommendedName>
    <alternativeName>
        <fullName evidence="9">L-gulonate 3-dehydrogenase</fullName>
    </alternativeName>
</protein>
<keyword evidence="17" id="KW-1185">Reference proteome</keyword>
<dbReference type="Gene3D" id="1.10.1040.10">
    <property type="entry name" value="N-(1-d-carboxylethyl)-l-norvaline Dehydrogenase, domain 2"/>
    <property type="match status" value="1"/>
</dbReference>
<feature type="binding site" evidence="11">
    <location>
        <position position="146"/>
    </location>
    <ligand>
        <name>NAD(+)</name>
        <dbReference type="ChEBI" id="CHEBI:57540"/>
    </ligand>
</feature>
<comment type="subcellular location">
    <subcellularLocation>
        <location evidence="1">Cytoplasm</location>
    </subcellularLocation>
</comment>
<feature type="domain" description="3-hydroxyacyl-CoA dehydrogenase C-terminal" evidence="12">
    <location>
        <begin position="190"/>
        <end position="283"/>
    </location>
</feature>
<dbReference type="InterPro" id="IPR013328">
    <property type="entry name" value="6PGD_dom2"/>
</dbReference>
<evidence type="ECO:0000256" key="9">
    <source>
        <dbReference type="ARBA" id="ARBA00042709"/>
    </source>
</evidence>
<evidence type="ECO:0000256" key="2">
    <source>
        <dbReference type="ARBA" id="ARBA00009463"/>
    </source>
</evidence>
<evidence type="ECO:0000256" key="1">
    <source>
        <dbReference type="ARBA" id="ARBA00004496"/>
    </source>
</evidence>
<comment type="caution">
    <text evidence="15">The sequence shown here is derived from an EMBL/GenBank/DDBJ whole genome shotgun (WGS) entry which is preliminary data.</text>
</comment>
<dbReference type="Pfam" id="PF02737">
    <property type="entry name" value="3HCDH_N"/>
    <property type="match status" value="1"/>
</dbReference>
<dbReference type="GO" id="GO:0050104">
    <property type="term" value="F:L-gulonate 3-dehydrogenase activity"/>
    <property type="evidence" value="ECO:0007669"/>
    <property type="project" value="UniProtKB-EC"/>
</dbReference>
<evidence type="ECO:0000256" key="4">
    <source>
        <dbReference type="ARBA" id="ARBA00022490"/>
    </source>
</evidence>
<reference evidence="15 16" key="1">
    <citation type="submission" date="2018-03" db="EMBL/GenBank/DDBJ databases">
        <title>Whole genome sequencing of Histamine producing bacteria.</title>
        <authorList>
            <person name="Butler K."/>
        </authorList>
    </citation>
    <scope>NUCLEOTIDE SEQUENCE [LARGE SCALE GENOMIC DNA]</scope>
    <source>
        <strain evidence="14 17">ATCC 25521</strain>
        <strain evidence="15 16">ATCC 33979</strain>
    </source>
</reference>
<dbReference type="OrthoDB" id="9803287at2"/>
<sequence>MSTGKIEQISVVGAGILGHSIAQRFASEGFNVNLYDSSKVNLLKAKNNIFNNLISLSKSNLLKSTPTSIFKKINFFEGLSRAVADSNLVIEAVTEDLELKKIVLQQIESAVCDECIIASNSSSIIPSEYNSELKIKSRVLGTHFFNPPHLLPLVELIYSHCTSNYVKSEMESLFTNMGMHPIVVYKESPGFIGNRLQFALLKEAISIVQEGISTPQDIDIVVKYGFGRRLSIMGPFEVFDYGGWDTIEAVYPNIIGDPVPQEILEKVSQGKLGVKTGEGFYKWDPINLNKKQKLINDVYTYLEKKVSKQ</sequence>
<evidence type="ECO:0000256" key="5">
    <source>
        <dbReference type="ARBA" id="ARBA00022553"/>
    </source>
</evidence>
<dbReference type="InterPro" id="IPR022694">
    <property type="entry name" value="3-OHacyl-CoA_DH"/>
</dbReference>
<dbReference type="EMBL" id="PYOJ01000052">
    <property type="protein sequence ID" value="PSV86704.1"/>
    <property type="molecule type" value="Genomic_DNA"/>
</dbReference>
<dbReference type="PANTHER" id="PTHR48075">
    <property type="entry name" value="3-HYDROXYACYL-COA DEHYDROGENASE FAMILY PROTEIN"/>
    <property type="match status" value="1"/>
</dbReference>
<evidence type="ECO:0000313" key="14">
    <source>
        <dbReference type="EMBL" id="PSV75279.1"/>
    </source>
</evidence>
<evidence type="ECO:0000256" key="7">
    <source>
        <dbReference type="ARBA" id="ARBA00023027"/>
    </source>
</evidence>
<name>A0A2T3M485_PHOLE</name>
<evidence type="ECO:0000313" key="16">
    <source>
        <dbReference type="Proteomes" id="UP000240410"/>
    </source>
</evidence>